<sequence length="120" mass="13168">MAPLVGCGAQNNPRVVGVGDDHEVPLFEDRHRGAAALDRVQAAAAPELAEHSDACDHTVLLLEVELAVAKLLLVVDERRQCERLPRVVFVRGFQVRNMDSSLALVYENDSQVGSIEKYYG</sequence>
<comment type="caution">
    <text evidence="1">The sequence shown here is derived from an EMBL/GenBank/DDBJ whole genome shotgun (WGS) entry which is preliminary data.</text>
</comment>
<name>A0A3L6DZV8_MAIZE</name>
<evidence type="ECO:0000313" key="2">
    <source>
        <dbReference type="Proteomes" id="UP000251960"/>
    </source>
</evidence>
<gene>
    <name evidence="1" type="ORF">Zm00014a_010652</name>
</gene>
<protein>
    <submittedName>
        <fullName evidence="1">Uncharacterized protein</fullName>
    </submittedName>
</protein>
<reference evidence="1 2" key="1">
    <citation type="journal article" date="2018" name="Nat. Genet.">
        <title>Extensive intraspecific gene order and gene structural variations between Mo17 and other maize genomes.</title>
        <authorList>
            <person name="Sun S."/>
            <person name="Zhou Y."/>
            <person name="Chen J."/>
            <person name="Shi J."/>
            <person name="Zhao H."/>
            <person name="Zhao H."/>
            <person name="Song W."/>
            <person name="Zhang M."/>
            <person name="Cui Y."/>
            <person name="Dong X."/>
            <person name="Liu H."/>
            <person name="Ma X."/>
            <person name="Jiao Y."/>
            <person name="Wang B."/>
            <person name="Wei X."/>
            <person name="Stein J.C."/>
            <person name="Glaubitz J.C."/>
            <person name="Lu F."/>
            <person name="Yu G."/>
            <person name="Liang C."/>
            <person name="Fengler K."/>
            <person name="Li B."/>
            <person name="Rafalski A."/>
            <person name="Schnable P.S."/>
            <person name="Ware D.H."/>
            <person name="Buckler E.S."/>
            <person name="Lai J."/>
        </authorList>
    </citation>
    <scope>NUCLEOTIDE SEQUENCE [LARGE SCALE GENOMIC DNA]</scope>
    <source>
        <strain evidence="2">cv. Missouri 17</strain>
        <tissue evidence="1">Seedling</tissue>
    </source>
</reference>
<dbReference type="AlphaFoldDB" id="A0A3L6DZV8"/>
<evidence type="ECO:0000313" key="1">
    <source>
        <dbReference type="EMBL" id="PWZ13613.1"/>
    </source>
</evidence>
<organism evidence="1 2">
    <name type="scientific">Zea mays</name>
    <name type="common">Maize</name>
    <dbReference type="NCBI Taxonomy" id="4577"/>
    <lineage>
        <taxon>Eukaryota</taxon>
        <taxon>Viridiplantae</taxon>
        <taxon>Streptophyta</taxon>
        <taxon>Embryophyta</taxon>
        <taxon>Tracheophyta</taxon>
        <taxon>Spermatophyta</taxon>
        <taxon>Magnoliopsida</taxon>
        <taxon>Liliopsida</taxon>
        <taxon>Poales</taxon>
        <taxon>Poaceae</taxon>
        <taxon>PACMAD clade</taxon>
        <taxon>Panicoideae</taxon>
        <taxon>Andropogonodae</taxon>
        <taxon>Andropogoneae</taxon>
        <taxon>Tripsacinae</taxon>
        <taxon>Zea</taxon>
    </lineage>
</organism>
<accession>A0A3L6DZV8</accession>
<dbReference type="Proteomes" id="UP000251960">
    <property type="component" value="Chromosome 7"/>
</dbReference>
<dbReference type="EMBL" id="NCVQ01000008">
    <property type="protein sequence ID" value="PWZ13613.1"/>
    <property type="molecule type" value="Genomic_DNA"/>
</dbReference>
<proteinExistence type="predicted"/>